<keyword evidence="10" id="KW-0479">Metal-binding</keyword>
<accession>A0A3Q9HNM0</accession>
<keyword evidence="12" id="KW-1185">Reference proteome</keyword>
<dbReference type="NCBIfam" id="TIGR00494">
    <property type="entry name" value="crcB"/>
    <property type="match status" value="1"/>
</dbReference>
<feature type="transmembrane region" description="Helical" evidence="10">
    <location>
        <begin position="97"/>
        <end position="119"/>
    </location>
</feature>
<dbReference type="GO" id="GO:0046872">
    <property type="term" value="F:metal ion binding"/>
    <property type="evidence" value="ECO:0007669"/>
    <property type="project" value="UniProtKB-KW"/>
</dbReference>
<comment type="activity regulation">
    <text evidence="10">Na(+) is not transported, but it plays an essential structural role and its presence is essential for fluoride channel function.</text>
</comment>
<evidence type="ECO:0000256" key="4">
    <source>
        <dbReference type="ARBA" id="ARBA00022989"/>
    </source>
</evidence>
<comment type="function">
    <text evidence="9 10">Fluoride-specific ion channel. Important for reducing fluoride concentration in the cell, thus reducing its toxicity.</text>
</comment>
<keyword evidence="2 10" id="KW-1003">Cell membrane</keyword>
<evidence type="ECO:0000256" key="10">
    <source>
        <dbReference type="HAMAP-Rule" id="MF_00454"/>
    </source>
</evidence>
<gene>
    <name evidence="10" type="primary">fluC</name>
    <name evidence="10" type="synonym">crcB</name>
    <name evidence="11" type="ORF">BBF96_01430</name>
</gene>
<dbReference type="OrthoDB" id="9815830at2"/>
<keyword evidence="4 10" id="KW-1133">Transmembrane helix</keyword>
<dbReference type="Proteomes" id="UP000267250">
    <property type="component" value="Chromosome"/>
</dbReference>
<dbReference type="Pfam" id="PF02537">
    <property type="entry name" value="CRCB"/>
    <property type="match status" value="1"/>
</dbReference>
<dbReference type="GO" id="GO:0062054">
    <property type="term" value="F:fluoride channel activity"/>
    <property type="evidence" value="ECO:0007669"/>
    <property type="project" value="UniProtKB-UniRule"/>
</dbReference>
<dbReference type="GO" id="GO:0140114">
    <property type="term" value="P:cellular detoxification of fluoride"/>
    <property type="evidence" value="ECO:0007669"/>
    <property type="project" value="UniProtKB-UniRule"/>
</dbReference>
<feature type="binding site" evidence="10">
    <location>
        <position position="78"/>
    </location>
    <ligand>
        <name>Na(+)</name>
        <dbReference type="ChEBI" id="CHEBI:29101"/>
        <note>structural</note>
    </ligand>
</feature>
<dbReference type="RefSeq" id="WP_127015502.1">
    <property type="nucleotide sequence ID" value="NZ_CP016379.1"/>
</dbReference>
<dbReference type="KEGG" id="aft:BBF96_01430"/>
<protein>
    <recommendedName>
        <fullName evidence="10">Fluoride-specific ion channel FluC</fullName>
    </recommendedName>
</protein>
<dbReference type="InterPro" id="IPR003691">
    <property type="entry name" value="FluC"/>
</dbReference>
<dbReference type="AlphaFoldDB" id="A0A3Q9HNM0"/>
<name>A0A3Q9HNM0_9FIRM</name>
<comment type="similarity">
    <text evidence="7 10">Belongs to the fluoride channel Fluc/FEX (TC 1.A.43) family.</text>
</comment>
<evidence type="ECO:0000256" key="8">
    <source>
        <dbReference type="ARBA" id="ARBA00035585"/>
    </source>
</evidence>
<evidence type="ECO:0000313" key="12">
    <source>
        <dbReference type="Proteomes" id="UP000267250"/>
    </source>
</evidence>
<evidence type="ECO:0000256" key="9">
    <source>
        <dbReference type="ARBA" id="ARBA00049940"/>
    </source>
</evidence>
<organism evidence="11 12">
    <name type="scientific">Anoxybacter fermentans</name>
    <dbReference type="NCBI Taxonomy" id="1323375"/>
    <lineage>
        <taxon>Bacteria</taxon>
        <taxon>Bacillati</taxon>
        <taxon>Bacillota</taxon>
        <taxon>Clostridia</taxon>
        <taxon>Halanaerobiales</taxon>
        <taxon>Anoxybacter</taxon>
    </lineage>
</organism>
<dbReference type="GO" id="GO:0005886">
    <property type="term" value="C:plasma membrane"/>
    <property type="evidence" value="ECO:0007669"/>
    <property type="project" value="UniProtKB-SubCell"/>
</dbReference>
<evidence type="ECO:0000313" key="11">
    <source>
        <dbReference type="EMBL" id="AZR72172.1"/>
    </source>
</evidence>
<evidence type="ECO:0000256" key="1">
    <source>
        <dbReference type="ARBA" id="ARBA00004651"/>
    </source>
</evidence>
<evidence type="ECO:0000256" key="6">
    <source>
        <dbReference type="ARBA" id="ARBA00023303"/>
    </source>
</evidence>
<sequence>MVKIISIGIGGFLGAITRYLLAGEVEKYFKSTFPFGTLVVNLIGCFLLGFIFSLTLNREMINPTIRTAITTGFLGALTTFSTFTYETLALLEGENLFLALSNVVISVVLGLLMGWFGIITARII</sequence>
<dbReference type="EMBL" id="CP016379">
    <property type="protein sequence ID" value="AZR72172.1"/>
    <property type="molecule type" value="Genomic_DNA"/>
</dbReference>
<dbReference type="PANTHER" id="PTHR28259:SF1">
    <property type="entry name" value="FLUORIDE EXPORT PROTEIN 1-RELATED"/>
    <property type="match status" value="1"/>
</dbReference>
<evidence type="ECO:0000256" key="7">
    <source>
        <dbReference type="ARBA" id="ARBA00035120"/>
    </source>
</evidence>
<comment type="subcellular location">
    <subcellularLocation>
        <location evidence="1 10">Cell membrane</location>
        <topology evidence="1 10">Multi-pass membrane protein</topology>
    </subcellularLocation>
</comment>
<dbReference type="HAMAP" id="MF_00454">
    <property type="entry name" value="FluC"/>
    <property type="match status" value="1"/>
</dbReference>
<evidence type="ECO:0000256" key="5">
    <source>
        <dbReference type="ARBA" id="ARBA00023136"/>
    </source>
</evidence>
<keyword evidence="6 10" id="KW-0407">Ion channel</keyword>
<keyword evidence="10" id="KW-0915">Sodium</keyword>
<keyword evidence="10" id="KW-0406">Ion transport</keyword>
<reference evidence="11 12" key="1">
    <citation type="submission" date="2016-07" db="EMBL/GenBank/DDBJ databases">
        <title>Genome and transcriptome analysis of iron-reducing fermentative bacteria Anoxybacter fermentans.</title>
        <authorList>
            <person name="Zeng X."/>
            <person name="Shao Z."/>
        </authorList>
    </citation>
    <scope>NUCLEOTIDE SEQUENCE [LARGE SCALE GENOMIC DNA]</scope>
    <source>
        <strain evidence="11 12">DY22613</strain>
    </source>
</reference>
<keyword evidence="5 10" id="KW-0472">Membrane</keyword>
<dbReference type="PANTHER" id="PTHR28259">
    <property type="entry name" value="FLUORIDE EXPORT PROTEIN 1-RELATED"/>
    <property type="match status" value="1"/>
</dbReference>
<feature type="transmembrane region" description="Helical" evidence="10">
    <location>
        <begin position="32"/>
        <end position="56"/>
    </location>
</feature>
<evidence type="ECO:0000256" key="3">
    <source>
        <dbReference type="ARBA" id="ARBA00022692"/>
    </source>
</evidence>
<feature type="transmembrane region" description="Helical" evidence="10">
    <location>
        <begin position="68"/>
        <end position="85"/>
    </location>
</feature>
<comment type="catalytic activity">
    <reaction evidence="8">
        <text>fluoride(in) = fluoride(out)</text>
        <dbReference type="Rhea" id="RHEA:76159"/>
        <dbReference type="ChEBI" id="CHEBI:17051"/>
    </reaction>
    <physiologicalReaction direction="left-to-right" evidence="8">
        <dbReference type="Rhea" id="RHEA:76160"/>
    </physiologicalReaction>
</comment>
<proteinExistence type="inferred from homology"/>
<keyword evidence="3 10" id="KW-0812">Transmembrane</keyword>
<feature type="binding site" evidence="10">
    <location>
        <position position="75"/>
    </location>
    <ligand>
        <name>Na(+)</name>
        <dbReference type="ChEBI" id="CHEBI:29101"/>
        <note>structural</note>
    </ligand>
</feature>
<keyword evidence="10" id="KW-0813">Transport</keyword>
<evidence type="ECO:0000256" key="2">
    <source>
        <dbReference type="ARBA" id="ARBA00022475"/>
    </source>
</evidence>